<feature type="compositionally biased region" description="Basic and acidic residues" evidence="1">
    <location>
        <begin position="38"/>
        <end position="61"/>
    </location>
</feature>
<accession>A0A316W6M1</accession>
<evidence type="ECO:0000256" key="1">
    <source>
        <dbReference type="SAM" id="MobiDB-lite"/>
    </source>
</evidence>
<organism evidence="2 3">
    <name type="scientific">Ceraceosorus guamensis</name>
    <dbReference type="NCBI Taxonomy" id="1522189"/>
    <lineage>
        <taxon>Eukaryota</taxon>
        <taxon>Fungi</taxon>
        <taxon>Dikarya</taxon>
        <taxon>Basidiomycota</taxon>
        <taxon>Ustilaginomycotina</taxon>
        <taxon>Exobasidiomycetes</taxon>
        <taxon>Ceraceosorales</taxon>
        <taxon>Ceraceosoraceae</taxon>
        <taxon>Ceraceosorus</taxon>
    </lineage>
</organism>
<protein>
    <submittedName>
        <fullName evidence="2">Uncharacterized protein</fullName>
    </submittedName>
</protein>
<evidence type="ECO:0000313" key="3">
    <source>
        <dbReference type="Proteomes" id="UP000245783"/>
    </source>
</evidence>
<sequence>MSVGGARFGARRAHTAEYESECLDSTSPIPHYRLHPSPHLDESRVPEQSKLKRRTNSSDERVILHHHLDAASTSPSSSEDEVVAEHSERRFAIQAHSRLCNQPANSPTSFLLIPYFTLHPSSRPALSDTKTSAPIAPHRSSLVELRAGFLVRSAARSSSCEYNVSSRPASRTSLKLKPIWTLKVQSLPVADVLKNDL</sequence>
<dbReference type="GeneID" id="37032661"/>
<dbReference type="EMBL" id="KZ819355">
    <property type="protein sequence ID" value="PWN45432.1"/>
    <property type="molecule type" value="Genomic_DNA"/>
</dbReference>
<name>A0A316W6M1_9BASI</name>
<dbReference type="Proteomes" id="UP000245783">
    <property type="component" value="Unassembled WGS sequence"/>
</dbReference>
<proteinExistence type="predicted"/>
<keyword evidence="3" id="KW-1185">Reference proteome</keyword>
<dbReference type="RefSeq" id="XP_025372592.1">
    <property type="nucleotide sequence ID" value="XM_025510791.1"/>
</dbReference>
<reference evidence="2 3" key="1">
    <citation type="journal article" date="2018" name="Mol. Biol. Evol.">
        <title>Broad Genomic Sampling Reveals a Smut Pathogenic Ancestry of the Fungal Clade Ustilaginomycotina.</title>
        <authorList>
            <person name="Kijpornyongpan T."/>
            <person name="Mondo S.J."/>
            <person name="Barry K."/>
            <person name="Sandor L."/>
            <person name="Lee J."/>
            <person name="Lipzen A."/>
            <person name="Pangilinan J."/>
            <person name="LaButti K."/>
            <person name="Hainaut M."/>
            <person name="Henrissat B."/>
            <person name="Grigoriev I.V."/>
            <person name="Spatafora J.W."/>
            <person name="Aime M.C."/>
        </authorList>
    </citation>
    <scope>NUCLEOTIDE SEQUENCE [LARGE SCALE GENOMIC DNA]</scope>
    <source>
        <strain evidence="2 3">MCA 4658</strain>
    </source>
</reference>
<dbReference type="AlphaFoldDB" id="A0A316W6M1"/>
<feature type="region of interest" description="Disordered" evidence="1">
    <location>
        <begin position="67"/>
        <end position="86"/>
    </location>
</feature>
<evidence type="ECO:0000313" key="2">
    <source>
        <dbReference type="EMBL" id="PWN45432.1"/>
    </source>
</evidence>
<feature type="region of interest" description="Disordered" evidence="1">
    <location>
        <begin position="1"/>
        <end position="61"/>
    </location>
</feature>
<dbReference type="InParanoid" id="A0A316W6M1"/>
<gene>
    <name evidence="2" type="ORF">IE81DRAFT_190872</name>
</gene>